<dbReference type="Proteomes" id="UP000606499">
    <property type="component" value="Unassembled WGS sequence"/>
</dbReference>
<proteinExistence type="predicted"/>
<dbReference type="AlphaFoldDB" id="A0A923RVM9"/>
<evidence type="ECO:0000313" key="3">
    <source>
        <dbReference type="Proteomes" id="UP000606499"/>
    </source>
</evidence>
<gene>
    <name evidence="2" type="ORF">H8S45_02410</name>
</gene>
<organism evidence="2 3">
    <name type="scientific">Agathobaculum faecis</name>
    <dbReference type="NCBI Taxonomy" id="2763013"/>
    <lineage>
        <taxon>Bacteria</taxon>
        <taxon>Bacillati</taxon>
        <taxon>Bacillota</taxon>
        <taxon>Clostridia</taxon>
        <taxon>Eubacteriales</taxon>
        <taxon>Butyricicoccaceae</taxon>
        <taxon>Agathobaculum</taxon>
    </lineage>
</organism>
<accession>A0A923RVM9</accession>
<dbReference type="RefSeq" id="WP_186949490.1">
    <property type="nucleotide sequence ID" value="NZ_JACOPL010000002.1"/>
</dbReference>
<keyword evidence="3" id="KW-1185">Reference proteome</keyword>
<sequence>MPDGTVYADHNEIDRDGQRQKENACHRRQALRIGKAGPAANGNLMQAIKRLQADGGRARRRADRETRLLFLLGCNTAERHRQRDDSQQNTPYVKPSITHIHAPPFIVGY</sequence>
<feature type="region of interest" description="Disordered" evidence="1">
    <location>
        <begin position="1"/>
        <end position="22"/>
    </location>
</feature>
<reference evidence="2" key="1">
    <citation type="submission" date="2020-08" db="EMBL/GenBank/DDBJ databases">
        <title>Genome public.</title>
        <authorList>
            <person name="Liu C."/>
            <person name="Sun Q."/>
        </authorList>
    </citation>
    <scope>NUCLEOTIDE SEQUENCE</scope>
    <source>
        <strain evidence="2">NSJ-28</strain>
    </source>
</reference>
<comment type="caution">
    <text evidence="2">The sequence shown here is derived from an EMBL/GenBank/DDBJ whole genome shotgun (WGS) entry which is preliminary data.</text>
</comment>
<feature type="compositionally biased region" description="Basic and acidic residues" evidence="1">
    <location>
        <begin position="9"/>
        <end position="22"/>
    </location>
</feature>
<name>A0A923RVM9_9FIRM</name>
<evidence type="ECO:0000256" key="1">
    <source>
        <dbReference type="SAM" id="MobiDB-lite"/>
    </source>
</evidence>
<protein>
    <submittedName>
        <fullName evidence="2">Uncharacterized protein</fullName>
    </submittedName>
</protein>
<evidence type="ECO:0000313" key="2">
    <source>
        <dbReference type="EMBL" id="MBC5724321.1"/>
    </source>
</evidence>
<dbReference type="EMBL" id="JACOPL010000002">
    <property type="protein sequence ID" value="MBC5724321.1"/>
    <property type="molecule type" value="Genomic_DNA"/>
</dbReference>